<proteinExistence type="predicted"/>
<protein>
    <submittedName>
        <fullName evidence="3">Uncharacterized protein DUF3971</fullName>
    </submittedName>
</protein>
<name>A0A370G1V2_GLULI</name>
<dbReference type="EMBL" id="JABEQI010000005">
    <property type="protein sequence ID" value="MBB2186872.1"/>
    <property type="molecule type" value="Genomic_DNA"/>
</dbReference>
<dbReference type="Proteomes" id="UP000254958">
    <property type="component" value="Unassembled WGS sequence"/>
</dbReference>
<keyword evidence="4" id="KW-1185">Reference proteome</keyword>
<dbReference type="AlphaFoldDB" id="A0A370G1V2"/>
<keyword evidence="1" id="KW-1133">Transmembrane helix</keyword>
<evidence type="ECO:0000313" key="4">
    <source>
        <dbReference type="Proteomes" id="UP000254958"/>
    </source>
</evidence>
<sequence length="1085" mass="113424">MTQGQDPQPPRSRRRVRILCALAAACLGAPALLVLGLLTWLSWRPVDVTPLARLALARVLPADAPGRQPSRLDLGRMRIGWDWLHRGLAAPLEVAADDLRLHRPDGSVAARVGAVRLVVASGPLLHRRFVTPELVLSGARVALLRSRDGAIGLDTGPAPVRGGGEGLPFDPRMMERLALEDVAVTLRDVPTGQTWHADGVNADLHAVHHAALFGLVGHAGLTLAGPGVRTSLRADGQADGAAGLVWHLSTTPVTPSALAPLAPGLAHVDLPVWLDGTVHLAAGRDGLMARPVSAALRVQTGAGRIVTGPGGLIRVADARADVIAGFTPDAGGGMLPGGTKIRLDALTANLLPSDRSAGTPADTVTLTAHAALNIARLDGPGPIDGSADATIPALDFSTLGSYWPAGAMKGARAWVTRNITRGAARDLHVAVGLGSPAGWSGITMRSMTGGVSGSDLELHWLRPIPPIDGVNAVLTFEGPDALSIAFSDGTQTMERAGRNVGVTGTGHLAVGDGHMRITGLMGKDQIGDITTTLRGNLRDVLALLAEPRLHLLSRHPVAFERPSGNARVLLHLVLPLDDKVSVDQIHLNGHADVDHLHLGNLVQGRDLDDGRVALDATTEGLNLHGTALLGGMQSVLTYAMDFRGTPDVRTTETAHVRAHVTPESAARAGFDVGQRFHGSADLDVDYDHFPGGAGQVGLKLDLADAALTIPVWSKQRGQPAEASARLGLDDGRLVSVEAIHATGPDLLIDGRATMGRDGGRTLIMRGFRVGRSRGDATVGVSPRPADPLHVAVHASVLDLSPLLAPTPDPAAPPKTPAKAAYHMPEAASGRVHGPPGRSWLIDADVRTLFYARESALTGVHAHLEDNGVRLTRMRFSMAGPSPASATLTPEHDGRHLWASVEDLGLMLRTLGVSTKFDGGRTVIRGVFDDAQPTAPFAGVLTVDPITVREVPQVVRLANNASLYGWMQAAPAPGFSIARISLPFTFRDGILAVHDGVAGNASLGVTVEGPVDLDRGKLDLKGTIVPAFAVNTIPGHMPGVGRLMSPEKEGGLLAATFAVSGALDSPALRVNPFSLFLPGVMRRLVE</sequence>
<dbReference type="RefSeq" id="WP_141288829.1">
    <property type="nucleotide sequence ID" value="NZ_BJMI01000006.1"/>
</dbReference>
<organism evidence="3 4">
    <name type="scientific">Gluconacetobacter liquefaciens</name>
    <name type="common">Acetobacter liquefaciens</name>
    <dbReference type="NCBI Taxonomy" id="89584"/>
    <lineage>
        <taxon>Bacteria</taxon>
        <taxon>Pseudomonadati</taxon>
        <taxon>Pseudomonadota</taxon>
        <taxon>Alphaproteobacteria</taxon>
        <taxon>Acetobacterales</taxon>
        <taxon>Acetobacteraceae</taxon>
        <taxon>Gluconacetobacter</taxon>
    </lineage>
</organism>
<reference evidence="3 4" key="1">
    <citation type="submission" date="2018-07" db="EMBL/GenBank/DDBJ databases">
        <title>Genomic Encyclopedia of Type Strains, Phase IV (KMG-IV): sequencing the most valuable type-strain genomes for metagenomic binning, comparative biology and taxonomic classification.</title>
        <authorList>
            <person name="Goeker M."/>
        </authorList>
    </citation>
    <scope>NUCLEOTIDE SEQUENCE [LARGE SCALE GENOMIC DNA]</scope>
    <source>
        <strain evidence="3 4">DSM 5603</strain>
    </source>
</reference>
<dbReference type="EMBL" id="QQAW01000005">
    <property type="protein sequence ID" value="RDI37712.1"/>
    <property type="molecule type" value="Genomic_DNA"/>
</dbReference>
<evidence type="ECO:0000256" key="1">
    <source>
        <dbReference type="SAM" id="Phobius"/>
    </source>
</evidence>
<keyword evidence="1" id="KW-0812">Transmembrane</keyword>
<comment type="caution">
    <text evidence="3">The sequence shown here is derived from an EMBL/GenBank/DDBJ whole genome shotgun (WGS) entry which is preliminary data.</text>
</comment>
<dbReference type="OrthoDB" id="7161641at2"/>
<dbReference type="Proteomes" id="UP000562982">
    <property type="component" value="Unassembled WGS sequence"/>
</dbReference>
<reference evidence="2 5" key="2">
    <citation type="submission" date="2020-04" db="EMBL/GenBank/DDBJ databases">
        <title>Description of novel Gluconacetobacter.</title>
        <authorList>
            <person name="Sombolestani A."/>
        </authorList>
    </citation>
    <scope>NUCLEOTIDE SEQUENCE [LARGE SCALE GENOMIC DNA]</scope>
    <source>
        <strain evidence="2 5">LMG 1382</strain>
    </source>
</reference>
<keyword evidence="1" id="KW-0472">Membrane</keyword>
<evidence type="ECO:0000313" key="5">
    <source>
        <dbReference type="Proteomes" id="UP000562982"/>
    </source>
</evidence>
<feature type="transmembrane region" description="Helical" evidence="1">
    <location>
        <begin position="18"/>
        <end position="43"/>
    </location>
</feature>
<gene>
    <name evidence="3" type="ORF">C7453_105121</name>
    <name evidence="2" type="ORF">HLH32_10825</name>
</gene>
<accession>A0A370G1V2</accession>
<evidence type="ECO:0000313" key="2">
    <source>
        <dbReference type="EMBL" id="MBB2186872.1"/>
    </source>
</evidence>
<evidence type="ECO:0000313" key="3">
    <source>
        <dbReference type="EMBL" id="RDI37712.1"/>
    </source>
</evidence>